<protein>
    <submittedName>
        <fullName evidence="2">Uncharacterized protein</fullName>
    </submittedName>
</protein>
<gene>
    <name evidence="2" type="ORF">NCTC10643_00106</name>
</gene>
<evidence type="ECO:0000313" key="2">
    <source>
        <dbReference type="EMBL" id="VEI74296.1"/>
    </source>
</evidence>
<name>A0A448T2V1_MANHA</name>
<proteinExistence type="predicted"/>
<keyword evidence="1" id="KW-0472">Membrane</keyword>
<evidence type="ECO:0000256" key="1">
    <source>
        <dbReference type="SAM" id="Phobius"/>
    </source>
</evidence>
<feature type="transmembrane region" description="Helical" evidence="1">
    <location>
        <begin position="6"/>
        <end position="27"/>
    </location>
</feature>
<organism evidence="2 3">
    <name type="scientific">Mannheimia haemolytica</name>
    <name type="common">Pasteurella haemolytica</name>
    <dbReference type="NCBI Taxonomy" id="75985"/>
    <lineage>
        <taxon>Bacteria</taxon>
        <taxon>Pseudomonadati</taxon>
        <taxon>Pseudomonadota</taxon>
        <taxon>Gammaproteobacteria</taxon>
        <taxon>Pasteurellales</taxon>
        <taxon>Pasteurellaceae</taxon>
        <taxon>Mannheimia</taxon>
    </lineage>
</organism>
<evidence type="ECO:0000313" key="3">
    <source>
        <dbReference type="Proteomes" id="UP000271188"/>
    </source>
</evidence>
<keyword evidence="1" id="KW-1133">Transmembrane helix</keyword>
<reference evidence="2" key="1">
    <citation type="submission" date="2018-12" db="EMBL/GenBank/DDBJ databases">
        <authorList>
            <consortium name="Pathogen Informatics"/>
        </authorList>
    </citation>
    <scope>NUCLEOTIDE SEQUENCE [LARGE SCALE GENOMIC DNA]</scope>
    <source>
        <strain evidence="2">NCTC10643</strain>
    </source>
</reference>
<dbReference type="AlphaFoldDB" id="A0A448T2V1"/>
<accession>A0A448T2V1</accession>
<dbReference type="EMBL" id="LR134495">
    <property type="protein sequence ID" value="VEI74296.1"/>
    <property type="molecule type" value="Genomic_DNA"/>
</dbReference>
<keyword evidence="1" id="KW-0812">Transmembrane</keyword>
<sequence>MLSTQTIFTLFIILLILFILFSFQNYIPFVFNYKKQRDSRIDYNIDMFIKELEKIFVDNRTGQRYFRIYFYQWEVNKKAFLDNFFYRRMIIGDDIVTNIETYSTNNKFLSEFRIYHKFLDKAEAKYILIENLEKLTFDINQIEKNNIIYIENAIKDIEQGQLTKEKRHELITFLEKITNLPANLATLIPTIIQIIKFLFGR</sequence>
<dbReference type="RefSeq" id="WP_126301093.1">
    <property type="nucleotide sequence ID" value="NZ_LR134495.1"/>
</dbReference>
<dbReference type="Proteomes" id="UP000271188">
    <property type="component" value="Chromosome"/>
</dbReference>